<protein>
    <submittedName>
        <fullName evidence="2">Uncharacterized protein</fullName>
    </submittedName>
</protein>
<accession>T0PYM8</accession>
<dbReference type="OrthoDB" id="72558at2759"/>
<dbReference type="eggNOG" id="ENOG502SKQH">
    <property type="taxonomic scope" value="Eukaryota"/>
</dbReference>
<reference evidence="2 3" key="1">
    <citation type="submission" date="2012-04" db="EMBL/GenBank/DDBJ databases">
        <title>The Genome Sequence of Saprolegnia declina VS20.</title>
        <authorList>
            <consortium name="The Broad Institute Genome Sequencing Platform"/>
            <person name="Russ C."/>
            <person name="Nusbaum C."/>
            <person name="Tyler B."/>
            <person name="van West P."/>
            <person name="Dieguez-Uribeondo J."/>
            <person name="de Bruijn I."/>
            <person name="Tripathy S."/>
            <person name="Jiang R."/>
            <person name="Young S.K."/>
            <person name="Zeng Q."/>
            <person name="Gargeya S."/>
            <person name="Fitzgerald M."/>
            <person name="Haas B."/>
            <person name="Abouelleil A."/>
            <person name="Alvarado L."/>
            <person name="Arachchi H.M."/>
            <person name="Berlin A."/>
            <person name="Chapman S.B."/>
            <person name="Goldberg J."/>
            <person name="Griggs A."/>
            <person name="Gujja S."/>
            <person name="Hansen M."/>
            <person name="Howarth C."/>
            <person name="Imamovic A."/>
            <person name="Larimer J."/>
            <person name="McCowen C."/>
            <person name="Montmayeur A."/>
            <person name="Murphy C."/>
            <person name="Neiman D."/>
            <person name="Pearson M."/>
            <person name="Priest M."/>
            <person name="Roberts A."/>
            <person name="Saif S."/>
            <person name="Shea T."/>
            <person name="Sisk P."/>
            <person name="Sykes S."/>
            <person name="Wortman J."/>
            <person name="Nusbaum C."/>
            <person name="Birren B."/>
        </authorList>
    </citation>
    <scope>NUCLEOTIDE SEQUENCE [LARGE SCALE GENOMIC DNA]</scope>
    <source>
        <strain evidence="2 3">VS20</strain>
    </source>
</reference>
<dbReference type="GeneID" id="19955592"/>
<sequence>MGAAATVARKYRVRQRTAQGWHLALDKYHALLQEADRRGFNKAELDALLLTLRQRHLQLLARVHSVTDPAIAAMQPYYEKYAPIIERHAKKTYKRAKVVVDHVEYVITTTTLQAIYQARRQVVSQLSDATIASYFDVPLHEIVSLHVSKRRFSIANAGCDFRDHEIEHTFLINDDAFIRKLLTLQWVPWQPIPSVAMKLVETYLVAISFASRNEFAIKVPARIVLRIGPKWIGEDVRQHAATSFAHPRWLQRIDFQEREGRSTLFYDLLRHAYDLMYTEHKRNEAIALAAAEAAARAKAAEETQTRAPPMTVLTPEMIRRTLQTCADRILDEDKFQFYTLASYENWRMELQDTRLCGQTMEELCEEEAMMRQDDLLRLYAARVLEGAERVQMESEDVNRALSREELAATAMAANDVDVESDWENDGSDDGL</sequence>
<dbReference type="RefSeq" id="XP_008619245.1">
    <property type="nucleotide sequence ID" value="XM_008621023.1"/>
</dbReference>
<dbReference type="Proteomes" id="UP000030762">
    <property type="component" value="Unassembled WGS sequence"/>
</dbReference>
<evidence type="ECO:0000313" key="3">
    <source>
        <dbReference type="Proteomes" id="UP000030762"/>
    </source>
</evidence>
<proteinExistence type="predicted"/>
<dbReference type="EMBL" id="JH767210">
    <property type="protein sequence ID" value="EQC27341.1"/>
    <property type="molecule type" value="Genomic_DNA"/>
</dbReference>
<feature type="region of interest" description="Disordered" evidence="1">
    <location>
        <begin position="412"/>
        <end position="431"/>
    </location>
</feature>
<dbReference type="InParanoid" id="T0PYM8"/>
<feature type="compositionally biased region" description="Acidic residues" evidence="1">
    <location>
        <begin position="416"/>
        <end position="431"/>
    </location>
</feature>
<keyword evidence="3" id="KW-1185">Reference proteome</keyword>
<dbReference type="AlphaFoldDB" id="T0PYM8"/>
<evidence type="ECO:0000313" key="2">
    <source>
        <dbReference type="EMBL" id="EQC27341.1"/>
    </source>
</evidence>
<dbReference type="VEuPathDB" id="FungiDB:SDRG_14865"/>
<dbReference type="OMA" id="HRVDYEV"/>
<evidence type="ECO:0000256" key="1">
    <source>
        <dbReference type="SAM" id="MobiDB-lite"/>
    </source>
</evidence>
<gene>
    <name evidence="2" type="ORF">SDRG_14865</name>
</gene>
<organism evidence="2 3">
    <name type="scientific">Saprolegnia diclina (strain VS20)</name>
    <dbReference type="NCBI Taxonomy" id="1156394"/>
    <lineage>
        <taxon>Eukaryota</taxon>
        <taxon>Sar</taxon>
        <taxon>Stramenopiles</taxon>
        <taxon>Oomycota</taxon>
        <taxon>Saprolegniomycetes</taxon>
        <taxon>Saprolegniales</taxon>
        <taxon>Saprolegniaceae</taxon>
        <taxon>Saprolegnia</taxon>
    </lineage>
</organism>
<name>T0PYM8_SAPDV</name>